<dbReference type="GO" id="GO:0008021">
    <property type="term" value="C:synaptic vesicle"/>
    <property type="evidence" value="ECO:0007669"/>
    <property type="project" value="TreeGrafter"/>
</dbReference>
<name>A0A6G1SHL9_9ACAR</name>
<dbReference type="GO" id="GO:0098894">
    <property type="term" value="C:extrinsic component of presynaptic endocytic zone membrane"/>
    <property type="evidence" value="ECO:0007669"/>
    <property type="project" value="TreeGrafter"/>
</dbReference>
<dbReference type="PROSITE" id="PS50942">
    <property type="entry name" value="ENTH"/>
    <property type="match status" value="1"/>
</dbReference>
<dbReference type="InterPro" id="IPR011417">
    <property type="entry name" value="ANTH_dom"/>
</dbReference>
<dbReference type="SUPFAM" id="SSF89009">
    <property type="entry name" value="GAT-like domain"/>
    <property type="match status" value="1"/>
</dbReference>
<dbReference type="Gene3D" id="1.20.58.150">
    <property type="entry name" value="ANTH domain"/>
    <property type="match status" value="1"/>
</dbReference>
<dbReference type="GO" id="GO:0016185">
    <property type="term" value="P:synaptic vesicle budding from presynaptic endocytic zone membrane"/>
    <property type="evidence" value="ECO:0007669"/>
    <property type="project" value="TreeGrafter"/>
</dbReference>
<dbReference type="GO" id="GO:0005905">
    <property type="term" value="C:clathrin-coated pit"/>
    <property type="evidence" value="ECO:0007669"/>
    <property type="project" value="TreeGrafter"/>
</dbReference>
<reference evidence="4" key="1">
    <citation type="submission" date="2018-10" db="EMBL/GenBank/DDBJ databases">
        <title>Transcriptome assembly of Aceria tosichella (Wheat curl mite) Type 2.</title>
        <authorList>
            <person name="Scully E.D."/>
            <person name="Geib S.M."/>
            <person name="Palmer N.A."/>
            <person name="Gupta A.K."/>
            <person name="Sarath G."/>
            <person name="Tatineni S."/>
        </authorList>
    </citation>
    <scope>NUCLEOTIDE SEQUENCE</scope>
    <source>
        <strain evidence="4">LincolnNE</strain>
    </source>
</reference>
<sequence>MAGATLFLHMSKRPDTTRTNRTSTYSRPYEGNTTTRMLAATSSGGHTNQSLEDKLYALKYFISGQGISFVVVKATTSELIGPKKKHLNYLLTMSNQPNVSIPSMVKHLIMRARHPDWPVVFKSLITIHHLITYGHENFLQNVASSIVNSTAIESLCSFVDQTTTLAYNMSIFVRRYARYLSTKIQSYRTLGQDYCRAKANIRMRHITLEQLLQILPIIQEQFDTLLAFDANIDDLCNGIINSAFIMLYKDFIKLYIVYQAVIIRLLELFFASTSLKEAKEMFNLYKKFLVRMDKVSDFMPVIDSVGLDKSSMPNLSRVPNLPLTMLEKHLTQLEATNKRLYDHSLGRLDYGTLGRPRRRSIKTPTRQSSIDFLSPLAARNYKKRNDELKRLDRMVSLDFDKPDRGSNLSTDTKIEGVIEESHDEPRIQLNVYEELDGTYESTVNLEENKIKRINGTSASGSGSQGSDLITLPTAVNTSANFDKLLNYDIYKPTTDTDQLNSTNAMAACVNDNDDSDALTSWVKI</sequence>
<dbReference type="GO" id="GO:0005546">
    <property type="term" value="F:phosphatidylinositol-4,5-bisphosphate binding"/>
    <property type="evidence" value="ECO:0007669"/>
    <property type="project" value="TreeGrafter"/>
</dbReference>
<dbReference type="SMART" id="SM00273">
    <property type="entry name" value="ENTH"/>
    <property type="match status" value="1"/>
</dbReference>
<evidence type="ECO:0000256" key="2">
    <source>
        <dbReference type="SAM" id="MobiDB-lite"/>
    </source>
</evidence>
<evidence type="ECO:0000256" key="1">
    <source>
        <dbReference type="ARBA" id="ARBA00008011"/>
    </source>
</evidence>
<gene>
    <name evidence="4" type="primary">lap_1</name>
    <name evidence="4" type="ORF">g.9413</name>
</gene>
<dbReference type="GO" id="GO:0030136">
    <property type="term" value="C:clathrin-coated vesicle"/>
    <property type="evidence" value="ECO:0007669"/>
    <property type="project" value="InterPro"/>
</dbReference>
<feature type="domain" description="ENTH" evidence="3">
    <location>
        <begin position="59"/>
        <end position="194"/>
    </location>
</feature>
<feature type="region of interest" description="Disordered" evidence="2">
    <location>
        <begin position="10"/>
        <end position="30"/>
    </location>
</feature>
<evidence type="ECO:0000259" key="3">
    <source>
        <dbReference type="PROSITE" id="PS50942"/>
    </source>
</evidence>
<evidence type="ECO:0000313" key="4">
    <source>
        <dbReference type="EMBL" id="MDE49410.1"/>
    </source>
</evidence>
<dbReference type="GO" id="GO:0048268">
    <property type="term" value="P:clathrin coat assembly"/>
    <property type="evidence" value="ECO:0007669"/>
    <property type="project" value="InterPro"/>
</dbReference>
<dbReference type="GO" id="GO:0072583">
    <property type="term" value="P:clathrin-dependent endocytosis"/>
    <property type="evidence" value="ECO:0007669"/>
    <property type="project" value="InterPro"/>
</dbReference>
<dbReference type="EMBL" id="GGYP01004639">
    <property type="protein sequence ID" value="MDE49410.1"/>
    <property type="molecule type" value="Transcribed_RNA"/>
</dbReference>
<dbReference type="Pfam" id="PF07651">
    <property type="entry name" value="ANTH"/>
    <property type="match status" value="1"/>
</dbReference>
<feature type="compositionally biased region" description="Low complexity" evidence="2">
    <location>
        <begin position="19"/>
        <end position="29"/>
    </location>
</feature>
<dbReference type="Gene3D" id="1.25.40.90">
    <property type="match status" value="1"/>
</dbReference>
<dbReference type="GO" id="GO:0005545">
    <property type="term" value="F:1-phosphatidylinositol binding"/>
    <property type="evidence" value="ECO:0007669"/>
    <property type="project" value="InterPro"/>
</dbReference>
<comment type="similarity">
    <text evidence="1">Belongs to the PICALM/SNAP91 family.</text>
</comment>
<dbReference type="InterPro" id="IPR008942">
    <property type="entry name" value="ENTH_VHS"/>
</dbReference>
<dbReference type="GO" id="GO:0032050">
    <property type="term" value="F:clathrin heavy chain binding"/>
    <property type="evidence" value="ECO:0007669"/>
    <property type="project" value="TreeGrafter"/>
</dbReference>
<dbReference type="PANTHER" id="PTHR22951:SF5">
    <property type="entry name" value="PHOSPHATIDYLINOSITOL-BINDING CLATHRIN ASSEMBLY PROTEIN LAP"/>
    <property type="match status" value="1"/>
</dbReference>
<dbReference type="InterPro" id="IPR013809">
    <property type="entry name" value="ENTH"/>
</dbReference>
<dbReference type="GO" id="GO:0000149">
    <property type="term" value="F:SNARE binding"/>
    <property type="evidence" value="ECO:0007669"/>
    <property type="project" value="TreeGrafter"/>
</dbReference>
<dbReference type="InterPro" id="IPR045192">
    <property type="entry name" value="AP180-like"/>
</dbReference>
<protein>
    <submittedName>
        <fullName evidence="4">Phosphatidylinositol-binding clathrin assembly protein LAP</fullName>
    </submittedName>
</protein>
<dbReference type="InterPro" id="IPR014712">
    <property type="entry name" value="ANTH_dom_sf"/>
</dbReference>
<dbReference type="SUPFAM" id="SSF48464">
    <property type="entry name" value="ENTH/VHS domain"/>
    <property type="match status" value="1"/>
</dbReference>
<proteinExistence type="inferred from homology"/>
<dbReference type="AlphaFoldDB" id="A0A6G1SHL9"/>
<accession>A0A6G1SHL9</accession>
<organism evidence="4">
    <name type="scientific">Aceria tosichella</name>
    <name type="common">wheat curl mite</name>
    <dbReference type="NCBI Taxonomy" id="561515"/>
    <lineage>
        <taxon>Eukaryota</taxon>
        <taxon>Metazoa</taxon>
        <taxon>Ecdysozoa</taxon>
        <taxon>Arthropoda</taxon>
        <taxon>Chelicerata</taxon>
        <taxon>Arachnida</taxon>
        <taxon>Acari</taxon>
        <taxon>Acariformes</taxon>
        <taxon>Trombidiformes</taxon>
        <taxon>Prostigmata</taxon>
        <taxon>Eupodina</taxon>
        <taxon>Eriophyoidea</taxon>
        <taxon>Eriophyidae</taxon>
        <taxon>Eriophyinae</taxon>
        <taxon>Aceriini</taxon>
        <taxon>Aceria</taxon>
    </lineage>
</organism>
<dbReference type="PANTHER" id="PTHR22951">
    <property type="entry name" value="CLATHRIN ASSEMBLY PROTEIN"/>
    <property type="match status" value="1"/>
</dbReference>